<reference evidence="1 2" key="1">
    <citation type="submission" date="2019-02" db="EMBL/GenBank/DDBJ databases">
        <title>Deep-cultivation of Planctomycetes and their phenomic and genomic characterization uncovers novel biology.</title>
        <authorList>
            <person name="Wiegand S."/>
            <person name="Jogler M."/>
            <person name="Boedeker C."/>
            <person name="Pinto D."/>
            <person name="Vollmers J."/>
            <person name="Rivas-Marin E."/>
            <person name="Kohn T."/>
            <person name="Peeters S.H."/>
            <person name="Heuer A."/>
            <person name="Rast P."/>
            <person name="Oberbeckmann S."/>
            <person name="Bunk B."/>
            <person name="Jeske O."/>
            <person name="Meyerdierks A."/>
            <person name="Storesund J.E."/>
            <person name="Kallscheuer N."/>
            <person name="Luecker S."/>
            <person name="Lage O.M."/>
            <person name="Pohl T."/>
            <person name="Merkel B.J."/>
            <person name="Hornburger P."/>
            <person name="Mueller R.-W."/>
            <person name="Bruemmer F."/>
            <person name="Labrenz M."/>
            <person name="Spormann A.M."/>
            <person name="Op den Camp H."/>
            <person name="Overmann J."/>
            <person name="Amann R."/>
            <person name="Jetten M.S.M."/>
            <person name="Mascher T."/>
            <person name="Medema M.H."/>
            <person name="Devos D.P."/>
            <person name="Kaster A.-K."/>
            <person name="Ovreas L."/>
            <person name="Rohde M."/>
            <person name="Galperin M.Y."/>
            <person name="Jogler C."/>
        </authorList>
    </citation>
    <scope>NUCLEOTIDE SEQUENCE [LARGE SCALE GENOMIC DNA]</scope>
    <source>
        <strain evidence="1 2">ETA_A1</strain>
    </source>
</reference>
<evidence type="ECO:0000313" key="1">
    <source>
        <dbReference type="EMBL" id="QDU18375.1"/>
    </source>
</evidence>
<gene>
    <name evidence="1" type="ORF">ETAA1_02610</name>
</gene>
<dbReference type="OrthoDB" id="280308at2"/>
<organism evidence="1 2">
    <name type="scientific">Urbifossiella limnaea</name>
    <dbReference type="NCBI Taxonomy" id="2528023"/>
    <lineage>
        <taxon>Bacteria</taxon>
        <taxon>Pseudomonadati</taxon>
        <taxon>Planctomycetota</taxon>
        <taxon>Planctomycetia</taxon>
        <taxon>Gemmatales</taxon>
        <taxon>Gemmataceae</taxon>
        <taxon>Urbifossiella</taxon>
    </lineage>
</organism>
<evidence type="ECO:0008006" key="3">
    <source>
        <dbReference type="Google" id="ProtNLM"/>
    </source>
</evidence>
<name>A0A517XLJ0_9BACT</name>
<proteinExistence type="predicted"/>
<dbReference type="RefSeq" id="WP_145233615.1">
    <property type="nucleotide sequence ID" value="NZ_CP036273.1"/>
</dbReference>
<sequence length="157" mass="17564">MATEKLPWFVTERSEILTTLLVTERPDLRLLHRREREDGVDFVVGLGGAAGLDTRMFVIQVRGTTTSDPDECRRAVDHLIPGDPAAIFGPTCVFVIDVRDNRHFYAWVAAPAVERGRPVLRFPEVPDFQPLDRAALDQIVDRVAGWHAALARVLQPA</sequence>
<dbReference type="EMBL" id="CP036273">
    <property type="protein sequence ID" value="QDU18375.1"/>
    <property type="molecule type" value="Genomic_DNA"/>
</dbReference>
<accession>A0A517XLJ0</accession>
<dbReference type="KEGG" id="uli:ETAA1_02610"/>
<protein>
    <recommendedName>
        <fullName evidence="3">DUF4365 domain-containing protein</fullName>
    </recommendedName>
</protein>
<dbReference type="Proteomes" id="UP000319576">
    <property type="component" value="Chromosome"/>
</dbReference>
<keyword evidence="2" id="KW-1185">Reference proteome</keyword>
<evidence type="ECO:0000313" key="2">
    <source>
        <dbReference type="Proteomes" id="UP000319576"/>
    </source>
</evidence>
<dbReference type="AlphaFoldDB" id="A0A517XLJ0"/>